<keyword evidence="3" id="KW-0479">Metal-binding</keyword>
<reference evidence="12 13" key="1">
    <citation type="journal article" date="2012" name="Fungal Genet. Biol.">
        <title>The genome of the xerotolerant mold Wallemia sebi reveals adaptations to osmotic stress and suggests cryptic sexual reproduction.</title>
        <authorList>
            <person name="Padamsee M."/>
            <person name="Kumar T.K.A."/>
            <person name="Riley R."/>
            <person name="Binder M."/>
            <person name="Boyd A."/>
            <person name="Calvo A.M."/>
            <person name="Furukawa K."/>
            <person name="Hesse C."/>
            <person name="Hohmann S."/>
            <person name="James T.Y."/>
            <person name="LaButti K."/>
            <person name="Lapidus A."/>
            <person name="Lindquist E."/>
            <person name="Lucas S."/>
            <person name="Miller K."/>
            <person name="Shantappa S."/>
            <person name="Grigoriev I.V."/>
            <person name="Hibbett D.S."/>
            <person name="McLaughlin D.J."/>
            <person name="Spatafora J.W."/>
            <person name="Aime M.C."/>
        </authorList>
    </citation>
    <scope>NUCLEOTIDE SEQUENCE [LARGE SCALE GENOMIC DNA]</scope>
    <source>
        <strain evidence="13">ATCC MYA-4683 / CBS 633.66</strain>
    </source>
</reference>
<dbReference type="Pfam" id="PF05193">
    <property type="entry name" value="Peptidase_M16_C"/>
    <property type="match status" value="1"/>
</dbReference>
<evidence type="ECO:0000256" key="2">
    <source>
        <dbReference type="ARBA" id="ARBA00022670"/>
    </source>
</evidence>
<dbReference type="AlphaFoldDB" id="I4YC39"/>
<keyword evidence="4" id="KW-0378">Hydrolase</keyword>
<dbReference type="InterPro" id="IPR050626">
    <property type="entry name" value="Peptidase_M16"/>
</dbReference>
<gene>
    <name evidence="12" type="ORF">WALSEDRAFT_60480</name>
</gene>
<dbReference type="FunFam" id="3.30.830.10:FF:000004">
    <property type="entry name" value="Putative insulin-degrading enzyme"/>
    <property type="match status" value="1"/>
</dbReference>
<keyword evidence="6" id="KW-0482">Metalloprotease</keyword>
<dbReference type="InterPro" id="IPR007863">
    <property type="entry name" value="Peptidase_M16_C"/>
</dbReference>
<protein>
    <submittedName>
        <fullName evidence="12">A-pheromone processing metallopeptidase Ste23</fullName>
    </submittedName>
</protein>
<dbReference type="Proteomes" id="UP000005242">
    <property type="component" value="Unassembled WGS sequence"/>
</dbReference>
<feature type="domain" description="Peptidase M16 middle/third" evidence="10">
    <location>
        <begin position="392"/>
        <end position="678"/>
    </location>
</feature>
<accession>I4YC39</accession>
<dbReference type="Pfam" id="PF22456">
    <property type="entry name" value="PqqF-like_C_4"/>
    <property type="match status" value="1"/>
</dbReference>
<dbReference type="GO" id="GO:0051603">
    <property type="term" value="P:proteolysis involved in protein catabolic process"/>
    <property type="evidence" value="ECO:0007669"/>
    <property type="project" value="TreeGrafter"/>
</dbReference>
<dbReference type="InParanoid" id="I4YC39"/>
<dbReference type="GO" id="GO:0043171">
    <property type="term" value="P:peptide catabolic process"/>
    <property type="evidence" value="ECO:0007669"/>
    <property type="project" value="TreeGrafter"/>
</dbReference>
<comment type="similarity">
    <text evidence="1">Belongs to the peptidase M16 family.</text>
</comment>
<dbReference type="MEROPS" id="M16.020"/>
<dbReference type="PANTHER" id="PTHR43690">
    <property type="entry name" value="NARDILYSIN"/>
    <property type="match status" value="1"/>
</dbReference>
<dbReference type="GO" id="GO:0005829">
    <property type="term" value="C:cytosol"/>
    <property type="evidence" value="ECO:0007669"/>
    <property type="project" value="TreeGrafter"/>
</dbReference>
<organism evidence="12 13">
    <name type="scientific">Wallemia mellicola (strain ATCC MYA-4683 / CBS 633.66)</name>
    <name type="common">Wallemia sebi (CBS 633.66)</name>
    <dbReference type="NCBI Taxonomy" id="671144"/>
    <lineage>
        <taxon>Eukaryota</taxon>
        <taxon>Fungi</taxon>
        <taxon>Dikarya</taxon>
        <taxon>Basidiomycota</taxon>
        <taxon>Wallemiomycotina</taxon>
        <taxon>Wallemiomycetes</taxon>
        <taxon>Wallemiales</taxon>
        <taxon>Wallemiaceae</taxon>
        <taxon>Wallemia</taxon>
    </lineage>
</organism>
<evidence type="ECO:0000256" key="1">
    <source>
        <dbReference type="ARBA" id="ARBA00007261"/>
    </source>
</evidence>
<dbReference type="InterPro" id="IPR011765">
    <property type="entry name" value="Pept_M16_N"/>
</dbReference>
<dbReference type="Pfam" id="PF16187">
    <property type="entry name" value="Peptidase_M16_M"/>
    <property type="match status" value="1"/>
</dbReference>
<dbReference type="SUPFAM" id="SSF63411">
    <property type="entry name" value="LuxS/MPP-like metallohydrolase"/>
    <property type="match status" value="4"/>
</dbReference>
<dbReference type="Pfam" id="PF00675">
    <property type="entry name" value="Peptidase_M16"/>
    <property type="match status" value="1"/>
</dbReference>
<dbReference type="InterPro" id="IPR054734">
    <property type="entry name" value="PqqF-like_C_4"/>
</dbReference>
<dbReference type="GO" id="GO:0004222">
    <property type="term" value="F:metalloendopeptidase activity"/>
    <property type="evidence" value="ECO:0007669"/>
    <property type="project" value="TreeGrafter"/>
</dbReference>
<keyword evidence="2" id="KW-0645">Protease</keyword>
<dbReference type="eggNOG" id="KOG0959">
    <property type="taxonomic scope" value="Eukaryota"/>
</dbReference>
<dbReference type="STRING" id="671144.I4YC39"/>
<feature type="domain" description="Coenzyme PQQ synthesis protein F-like C-terminal lobe" evidence="11">
    <location>
        <begin position="783"/>
        <end position="882"/>
    </location>
</feature>
<evidence type="ECO:0000256" key="5">
    <source>
        <dbReference type="ARBA" id="ARBA00022833"/>
    </source>
</evidence>
<dbReference type="HOGENOM" id="CLU_004639_1_1_1"/>
<evidence type="ECO:0000256" key="4">
    <source>
        <dbReference type="ARBA" id="ARBA00022801"/>
    </source>
</evidence>
<dbReference type="RefSeq" id="XP_006958556.1">
    <property type="nucleotide sequence ID" value="XM_006958494.1"/>
</dbReference>
<evidence type="ECO:0000259" key="10">
    <source>
        <dbReference type="Pfam" id="PF16187"/>
    </source>
</evidence>
<evidence type="ECO:0000313" key="13">
    <source>
        <dbReference type="Proteomes" id="UP000005242"/>
    </source>
</evidence>
<dbReference type="OrthoDB" id="952271at2759"/>
<dbReference type="FunFam" id="3.30.830.10:FF:000005">
    <property type="entry name" value="nardilysin isoform X1"/>
    <property type="match status" value="1"/>
</dbReference>
<evidence type="ECO:0000259" key="11">
    <source>
        <dbReference type="Pfam" id="PF22456"/>
    </source>
</evidence>
<evidence type="ECO:0000256" key="7">
    <source>
        <dbReference type="SAM" id="MobiDB-lite"/>
    </source>
</evidence>
<dbReference type="PANTHER" id="PTHR43690:SF18">
    <property type="entry name" value="INSULIN-DEGRADING ENZYME-RELATED"/>
    <property type="match status" value="1"/>
</dbReference>
<dbReference type="GeneID" id="18473974"/>
<evidence type="ECO:0000259" key="8">
    <source>
        <dbReference type="Pfam" id="PF00675"/>
    </source>
</evidence>
<dbReference type="InterPro" id="IPR011249">
    <property type="entry name" value="Metalloenz_LuxS/M16"/>
</dbReference>
<evidence type="ECO:0000256" key="3">
    <source>
        <dbReference type="ARBA" id="ARBA00022723"/>
    </source>
</evidence>
<evidence type="ECO:0000313" key="12">
    <source>
        <dbReference type="EMBL" id="EIM21531.1"/>
    </source>
</evidence>
<feature type="region of interest" description="Disordered" evidence="7">
    <location>
        <begin position="966"/>
        <end position="986"/>
    </location>
</feature>
<dbReference type="GO" id="GO:0005739">
    <property type="term" value="C:mitochondrion"/>
    <property type="evidence" value="ECO:0007669"/>
    <property type="project" value="TreeGrafter"/>
</dbReference>
<dbReference type="KEGG" id="wse:WALSEDRAFT_60480"/>
<dbReference type="GO" id="GO:0046872">
    <property type="term" value="F:metal ion binding"/>
    <property type="evidence" value="ECO:0007669"/>
    <property type="project" value="UniProtKB-KW"/>
</dbReference>
<dbReference type="FunCoup" id="I4YC39">
    <property type="interactions" value="412"/>
</dbReference>
<keyword evidence="5" id="KW-0862">Zinc</keyword>
<name>I4YC39_WALMC</name>
<proteinExistence type="inferred from homology"/>
<feature type="domain" description="Peptidase M16 C-terminal" evidence="9">
    <location>
        <begin position="206"/>
        <end position="372"/>
    </location>
</feature>
<dbReference type="EMBL" id="JH668232">
    <property type="protein sequence ID" value="EIM21531.1"/>
    <property type="molecule type" value="Genomic_DNA"/>
</dbReference>
<evidence type="ECO:0000259" key="9">
    <source>
        <dbReference type="Pfam" id="PF05193"/>
    </source>
</evidence>
<keyword evidence="13" id="KW-1185">Reference proteome</keyword>
<dbReference type="InterPro" id="IPR032632">
    <property type="entry name" value="Peptidase_M16_M"/>
</dbReference>
<sequence length="986" mass="113839">MRLYRTVMTSWKQKNSYQQFSKLLEKSNNDQRNYRLIKLENNLECLLINDNQTDKASVAIDVKAGHLLDPKELQGLAHFNEHMLFLGTSKYPVENDYQDYLSKNSGYSNAYTDMIDTNYYFTCSTNALKGAVDRFSQFFIAPLFTQSCTQREVKAVDSENKKNLQSDLWRLFQLEKGLSNAPLSNFGTGNWDTLYSEPSLKGMDPREELIKWYETHYSSHLMKLCVLGKESLDELEQLTVENFSAIPQRNIPEPQFSSNVWPEDAHKSIIFAETIKDLRQLTITFKFPEQDAHYNTKPGNFLSHILGYEGKGSLCSYLKQLGHINSLSAGFGFSAPGFEFFKINLDLTTRGVGEWKQCLKLIFNYIDMMKKFSDNPPEYLFRETQDLATIAFRFKEQGQPEKVTSSVARLMQKPYEREHILSGSHLVREYEPNCIKESLNALNLDNCRVLLAAKDPIEGVGELDRTEKWYGTKYRVDPLPEELLNEIRNTTSPSEMHLPHPNQFIPKNFDVEKKEVEEPSITPALLRDTKNVRLWHKKDDQWWVPKAHVYMIMKSPSILKSAKASVTTRLFNELLLDEMNEYAYDAECAGFAYSIESTGDGVLIHVKGYNDKLTTLLHQVISTLKNLHISEDRFNVIKERIERVYANFSMDAPLMHANVATYSLTQKVFFTFDERLEAVKSITKEDVENHAKEFLERLYLELFIHGNVTDDSAIQISKDIETVLQPASLSEEERQSLQSSLVPQGDHVYVKKVQNPAQINSAIEYYNEVGDVVDLDLRTKLSLFAQIVHEPAFDQLRTKEQLGYMVFSGMRKSIGAMGFRVLIQSERPPAFLEQRIEEFYDVTVKNLLESMTEEAFEKNKNSLMEEKLEKPKNLNNESSRLWVELSGGYYDFTRRLKEVESIKKIKKEDILNFFYTYIHQSSDKRSKLSTHLVSQSIPEQYKEFNSVESLRTSNKIYEDIPSYKTQAKTSSHAKPVAQIPKPAIDN</sequence>
<evidence type="ECO:0000256" key="6">
    <source>
        <dbReference type="ARBA" id="ARBA00023049"/>
    </source>
</evidence>
<dbReference type="OMA" id="WIFDEMK"/>
<dbReference type="Gene3D" id="3.30.830.10">
    <property type="entry name" value="Metalloenzyme, LuxS/M16 peptidase-like"/>
    <property type="match status" value="4"/>
</dbReference>
<feature type="domain" description="Peptidase M16 N-terminal" evidence="8">
    <location>
        <begin position="46"/>
        <end position="180"/>
    </location>
</feature>
<dbReference type="FunFam" id="3.30.830.10:FF:000003">
    <property type="entry name" value="Insulin-degrading enzyme"/>
    <property type="match status" value="1"/>
</dbReference>